<dbReference type="Proteomes" id="UP000315252">
    <property type="component" value="Unassembled WGS sequence"/>
</dbReference>
<dbReference type="InterPro" id="IPR001387">
    <property type="entry name" value="Cro/C1-type_HTH"/>
</dbReference>
<dbReference type="SMART" id="SM00530">
    <property type="entry name" value="HTH_XRE"/>
    <property type="match status" value="1"/>
</dbReference>
<organism evidence="2 3">
    <name type="scientific">Denitrobaculum tricleocarpae</name>
    <dbReference type="NCBI Taxonomy" id="2591009"/>
    <lineage>
        <taxon>Bacteria</taxon>
        <taxon>Pseudomonadati</taxon>
        <taxon>Pseudomonadota</taxon>
        <taxon>Alphaproteobacteria</taxon>
        <taxon>Rhodospirillales</taxon>
        <taxon>Rhodospirillaceae</taxon>
        <taxon>Denitrobaculum</taxon>
    </lineage>
</organism>
<feature type="domain" description="HTH cro/C1-type" evidence="1">
    <location>
        <begin position="8"/>
        <end position="66"/>
    </location>
</feature>
<dbReference type="Pfam" id="PF13560">
    <property type="entry name" value="HTH_31"/>
    <property type="match status" value="1"/>
</dbReference>
<sequence>MTPFGEKLRALRAERNLSLKQMAEGLGVSSAYLSAVEHGHRSRPNRRFVHRVCQYLNIIWDDAEELQSLANLSHPRVTVDTAGLSPQATVLANRLSDEISRYDNETIERLLAVMDDAAST</sequence>
<evidence type="ECO:0000259" key="1">
    <source>
        <dbReference type="PROSITE" id="PS50943"/>
    </source>
</evidence>
<dbReference type="Gene3D" id="1.10.260.40">
    <property type="entry name" value="lambda repressor-like DNA-binding domains"/>
    <property type="match status" value="1"/>
</dbReference>
<gene>
    <name evidence="2" type="ORF">FKG95_14245</name>
</gene>
<name>A0A545TRJ2_9PROT</name>
<reference evidence="2 3" key="1">
    <citation type="submission" date="2019-06" db="EMBL/GenBank/DDBJ databases">
        <title>Whole genome sequence for Rhodospirillaceae sp. R148.</title>
        <authorList>
            <person name="Wang G."/>
        </authorList>
    </citation>
    <scope>NUCLEOTIDE SEQUENCE [LARGE SCALE GENOMIC DNA]</scope>
    <source>
        <strain evidence="2 3">R148</strain>
    </source>
</reference>
<dbReference type="GO" id="GO:0003677">
    <property type="term" value="F:DNA binding"/>
    <property type="evidence" value="ECO:0007669"/>
    <property type="project" value="InterPro"/>
</dbReference>
<dbReference type="OrthoDB" id="9809730at2"/>
<dbReference type="SUPFAM" id="SSF47413">
    <property type="entry name" value="lambda repressor-like DNA-binding domains"/>
    <property type="match status" value="1"/>
</dbReference>
<dbReference type="CDD" id="cd00093">
    <property type="entry name" value="HTH_XRE"/>
    <property type="match status" value="1"/>
</dbReference>
<protein>
    <submittedName>
        <fullName evidence="2">Helix-turn-helix transcriptional regulator</fullName>
    </submittedName>
</protein>
<dbReference type="RefSeq" id="WP_142897028.1">
    <property type="nucleotide sequence ID" value="NZ_ML660055.1"/>
</dbReference>
<accession>A0A545TRJ2</accession>
<keyword evidence="3" id="KW-1185">Reference proteome</keyword>
<proteinExistence type="predicted"/>
<evidence type="ECO:0000313" key="3">
    <source>
        <dbReference type="Proteomes" id="UP000315252"/>
    </source>
</evidence>
<comment type="caution">
    <text evidence="2">The sequence shown here is derived from an EMBL/GenBank/DDBJ whole genome shotgun (WGS) entry which is preliminary data.</text>
</comment>
<dbReference type="InterPro" id="IPR010982">
    <property type="entry name" value="Lambda_DNA-bd_dom_sf"/>
</dbReference>
<dbReference type="AlphaFoldDB" id="A0A545TRJ2"/>
<dbReference type="EMBL" id="VHSH01000004">
    <property type="protein sequence ID" value="TQV79847.1"/>
    <property type="molecule type" value="Genomic_DNA"/>
</dbReference>
<dbReference type="PROSITE" id="PS50943">
    <property type="entry name" value="HTH_CROC1"/>
    <property type="match status" value="1"/>
</dbReference>
<evidence type="ECO:0000313" key="2">
    <source>
        <dbReference type="EMBL" id="TQV79847.1"/>
    </source>
</evidence>